<dbReference type="EC" id="2.7.13.3" evidence="2"/>
<dbReference type="InterPro" id="IPR035965">
    <property type="entry name" value="PAS-like_dom_sf"/>
</dbReference>
<feature type="domain" description="PAS" evidence="8">
    <location>
        <begin position="4"/>
        <end position="74"/>
    </location>
</feature>
<dbReference type="Gene3D" id="3.30.450.20">
    <property type="entry name" value="PAS domain"/>
    <property type="match status" value="1"/>
</dbReference>
<evidence type="ECO:0000256" key="3">
    <source>
        <dbReference type="ARBA" id="ARBA00022553"/>
    </source>
</evidence>
<evidence type="ECO:0000259" key="8">
    <source>
        <dbReference type="PROSITE" id="PS50112"/>
    </source>
</evidence>
<dbReference type="InterPro" id="IPR050736">
    <property type="entry name" value="Sensor_HK_Regulatory"/>
</dbReference>
<evidence type="ECO:0000256" key="5">
    <source>
        <dbReference type="ARBA" id="ARBA00022777"/>
    </source>
</evidence>
<dbReference type="PANTHER" id="PTHR43711">
    <property type="entry name" value="TWO-COMPONENT HISTIDINE KINASE"/>
    <property type="match status" value="1"/>
</dbReference>
<dbReference type="Proteomes" id="UP000783863">
    <property type="component" value="Unassembled WGS sequence"/>
</dbReference>
<reference evidence="10" key="1">
    <citation type="submission" date="2021-06" db="EMBL/GenBank/DDBJ databases">
        <title>Halomicroarcula sp. F24A a new haloarchaeum isolated from saline soil.</title>
        <authorList>
            <person name="Duran-Viseras A."/>
            <person name="Sanchez-Porro C."/>
            <person name="Ventosa A."/>
        </authorList>
    </citation>
    <scope>NUCLEOTIDE SEQUENCE</scope>
    <source>
        <strain evidence="10">F24A</strain>
    </source>
</reference>
<keyword evidence="6" id="KW-0902">Two-component regulatory system</keyword>
<dbReference type="GO" id="GO:0000155">
    <property type="term" value="F:phosphorelay sensor kinase activity"/>
    <property type="evidence" value="ECO:0007669"/>
    <property type="project" value="InterPro"/>
</dbReference>
<dbReference type="CDD" id="cd00130">
    <property type="entry name" value="PAS"/>
    <property type="match status" value="1"/>
</dbReference>
<dbReference type="SUPFAM" id="SSF55785">
    <property type="entry name" value="PYP-like sensor domain (PAS domain)"/>
    <property type="match status" value="1"/>
</dbReference>
<dbReference type="AlphaFoldDB" id="A0A8J7YN93"/>
<dbReference type="EMBL" id="RKLQ01000002">
    <property type="protein sequence ID" value="MBX0304298.1"/>
    <property type="molecule type" value="Genomic_DNA"/>
</dbReference>
<dbReference type="PANTHER" id="PTHR43711:SF1">
    <property type="entry name" value="HISTIDINE KINASE 1"/>
    <property type="match status" value="1"/>
</dbReference>
<dbReference type="InterPro" id="IPR003661">
    <property type="entry name" value="HisK_dim/P_dom"/>
</dbReference>
<dbReference type="InterPro" id="IPR036097">
    <property type="entry name" value="HisK_dim/P_sf"/>
</dbReference>
<dbReference type="NCBIfam" id="TIGR00229">
    <property type="entry name" value="sensory_box"/>
    <property type="match status" value="1"/>
</dbReference>
<dbReference type="InterPro" id="IPR013656">
    <property type="entry name" value="PAS_4"/>
</dbReference>
<dbReference type="InterPro" id="IPR004358">
    <property type="entry name" value="Sig_transdc_His_kin-like_C"/>
</dbReference>
<comment type="catalytic activity">
    <reaction evidence="1">
        <text>ATP + protein L-histidine = ADP + protein N-phospho-L-histidine.</text>
        <dbReference type="EC" id="2.7.13.3"/>
    </reaction>
</comment>
<evidence type="ECO:0000256" key="6">
    <source>
        <dbReference type="ARBA" id="ARBA00023012"/>
    </source>
</evidence>
<dbReference type="CDD" id="cd00082">
    <property type="entry name" value="HisKA"/>
    <property type="match status" value="1"/>
</dbReference>
<evidence type="ECO:0000256" key="2">
    <source>
        <dbReference type="ARBA" id="ARBA00012438"/>
    </source>
</evidence>
<accession>A0A8J7YN93</accession>
<dbReference type="SMART" id="SM00387">
    <property type="entry name" value="HATPase_c"/>
    <property type="match status" value="1"/>
</dbReference>
<evidence type="ECO:0000256" key="4">
    <source>
        <dbReference type="ARBA" id="ARBA00022679"/>
    </source>
</evidence>
<dbReference type="InterPro" id="IPR003594">
    <property type="entry name" value="HATPase_dom"/>
</dbReference>
<evidence type="ECO:0000313" key="11">
    <source>
        <dbReference type="Proteomes" id="UP000783863"/>
    </source>
</evidence>
<name>A0A8J7YN93_9EURY</name>
<dbReference type="Pfam" id="PF02518">
    <property type="entry name" value="HATPase_c"/>
    <property type="match status" value="1"/>
</dbReference>
<dbReference type="InterPro" id="IPR000700">
    <property type="entry name" value="PAS-assoc_C"/>
</dbReference>
<dbReference type="SMART" id="SM00388">
    <property type="entry name" value="HisKA"/>
    <property type="match status" value="1"/>
</dbReference>
<gene>
    <name evidence="10" type="ORF">EGD98_11525</name>
</gene>
<keyword evidence="11" id="KW-1185">Reference proteome</keyword>
<dbReference type="Gene3D" id="1.10.287.130">
    <property type="match status" value="1"/>
</dbReference>
<dbReference type="SUPFAM" id="SSF55874">
    <property type="entry name" value="ATPase domain of HSP90 chaperone/DNA topoisomerase II/histidine kinase"/>
    <property type="match status" value="1"/>
</dbReference>
<proteinExistence type="predicted"/>
<dbReference type="RefSeq" id="WP_220588519.1">
    <property type="nucleotide sequence ID" value="NZ_RKLQ01000002.1"/>
</dbReference>
<feature type="domain" description="Histidine kinase" evidence="7">
    <location>
        <begin position="138"/>
        <end position="330"/>
    </location>
</feature>
<organism evidence="10 11">
    <name type="scientific">Haloarcula salinisoli</name>
    <dbReference type="NCBI Taxonomy" id="2487746"/>
    <lineage>
        <taxon>Archaea</taxon>
        <taxon>Methanobacteriati</taxon>
        <taxon>Methanobacteriota</taxon>
        <taxon>Stenosarchaea group</taxon>
        <taxon>Halobacteria</taxon>
        <taxon>Halobacteriales</taxon>
        <taxon>Haloarculaceae</taxon>
        <taxon>Haloarcula</taxon>
    </lineage>
</organism>
<comment type="caution">
    <text evidence="10">The sequence shown here is derived from an EMBL/GenBank/DDBJ whole genome shotgun (WGS) entry which is preliminary data.</text>
</comment>
<dbReference type="PROSITE" id="PS50113">
    <property type="entry name" value="PAC"/>
    <property type="match status" value="1"/>
</dbReference>
<dbReference type="PRINTS" id="PR00344">
    <property type="entry name" value="BCTRLSENSOR"/>
</dbReference>
<evidence type="ECO:0000313" key="10">
    <source>
        <dbReference type="EMBL" id="MBX0304298.1"/>
    </source>
</evidence>
<dbReference type="Pfam" id="PF08448">
    <property type="entry name" value="PAS_4"/>
    <property type="match status" value="1"/>
</dbReference>
<keyword evidence="5 10" id="KW-0418">Kinase</keyword>
<evidence type="ECO:0000256" key="1">
    <source>
        <dbReference type="ARBA" id="ARBA00000085"/>
    </source>
</evidence>
<dbReference type="Pfam" id="PF00512">
    <property type="entry name" value="HisKA"/>
    <property type="match status" value="1"/>
</dbReference>
<sequence length="330" mass="35982">MSVEGDVVERALDTLDDVIYIYDETARLVYWNQRLNELYGLSDAELDGMAATEFFGPADRPAVEAALDEIRETGETTVEAVSQTTEGPVRFELTGRQLTDEDGEVIGFAGIGRDVTERYEQAGQLSQHNERLAEFADLLAHDIRNPLSVASGHLALARDGDVGSLDAIEAAHERIDRIITDIRLATREGTLATDIEPTDIAWVAREAWEYVDTDDAVFEGPEEFRLDADADRLLRLFENLFRNAIEHGQTDDETPVTVRLEATADGFAVEDDGPGIDAAVRDQVFDPGVSDAAGGTGFGLYIVRTIATAHGWDVSVTEAASGGARFEFAV</sequence>
<dbReference type="PROSITE" id="PS50112">
    <property type="entry name" value="PAS"/>
    <property type="match status" value="1"/>
</dbReference>
<dbReference type="InterPro" id="IPR000014">
    <property type="entry name" value="PAS"/>
</dbReference>
<dbReference type="InterPro" id="IPR005467">
    <property type="entry name" value="His_kinase_dom"/>
</dbReference>
<feature type="domain" description="PAC" evidence="9">
    <location>
        <begin position="76"/>
        <end position="127"/>
    </location>
</feature>
<dbReference type="CDD" id="cd00075">
    <property type="entry name" value="HATPase"/>
    <property type="match status" value="1"/>
</dbReference>
<evidence type="ECO:0000259" key="7">
    <source>
        <dbReference type="PROSITE" id="PS50109"/>
    </source>
</evidence>
<dbReference type="Gene3D" id="3.30.565.10">
    <property type="entry name" value="Histidine kinase-like ATPase, C-terminal domain"/>
    <property type="match status" value="1"/>
</dbReference>
<evidence type="ECO:0000259" key="9">
    <source>
        <dbReference type="PROSITE" id="PS50113"/>
    </source>
</evidence>
<protein>
    <recommendedName>
        <fullName evidence="2">histidine kinase</fullName>
        <ecNumber evidence="2">2.7.13.3</ecNumber>
    </recommendedName>
</protein>
<dbReference type="SUPFAM" id="SSF47384">
    <property type="entry name" value="Homodimeric domain of signal transducing histidine kinase"/>
    <property type="match status" value="1"/>
</dbReference>
<dbReference type="SMART" id="SM00091">
    <property type="entry name" value="PAS"/>
    <property type="match status" value="1"/>
</dbReference>
<keyword evidence="4" id="KW-0808">Transferase</keyword>
<keyword evidence="3" id="KW-0597">Phosphoprotein</keyword>
<dbReference type="PROSITE" id="PS50109">
    <property type="entry name" value="HIS_KIN"/>
    <property type="match status" value="1"/>
</dbReference>
<dbReference type="InterPro" id="IPR036890">
    <property type="entry name" value="HATPase_C_sf"/>
</dbReference>